<accession>A0ABQ7SJZ7</accession>
<reference evidence="1 2" key="1">
    <citation type="journal article" date="2022" name="Gigascience">
        <title>A chromosome-level genome assembly and annotation of the desert horned lizard, Phrynosoma platyrhinos, provides insight into chromosomal rearrangements among reptiles.</title>
        <authorList>
            <person name="Koochekian N."/>
            <person name="Ascanio A."/>
            <person name="Farleigh K."/>
            <person name="Card D.C."/>
            <person name="Schield D.R."/>
            <person name="Castoe T.A."/>
            <person name="Jezkova T."/>
        </authorList>
    </citation>
    <scope>NUCLEOTIDE SEQUENCE [LARGE SCALE GENOMIC DNA]</scope>
    <source>
        <strain evidence="1">NK-2021</strain>
    </source>
</reference>
<protein>
    <submittedName>
        <fullName evidence="1">Uncharacterized protein</fullName>
    </submittedName>
</protein>
<gene>
    <name evidence="1" type="ORF">JD844_016056</name>
</gene>
<name>A0ABQ7SJZ7_PHRPL</name>
<organism evidence="1 2">
    <name type="scientific">Phrynosoma platyrhinos</name>
    <name type="common">Desert horned lizard</name>
    <dbReference type="NCBI Taxonomy" id="52577"/>
    <lineage>
        <taxon>Eukaryota</taxon>
        <taxon>Metazoa</taxon>
        <taxon>Chordata</taxon>
        <taxon>Craniata</taxon>
        <taxon>Vertebrata</taxon>
        <taxon>Euteleostomi</taxon>
        <taxon>Lepidosauria</taxon>
        <taxon>Squamata</taxon>
        <taxon>Bifurcata</taxon>
        <taxon>Unidentata</taxon>
        <taxon>Episquamata</taxon>
        <taxon>Toxicofera</taxon>
        <taxon>Iguania</taxon>
        <taxon>Phrynosomatidae</taxon>
        <taxon>Phrynosomatinae</taxon>
        <taxon>Phrynosoma</taxon>
    </lineage>
</organism>
<evidence type="ECO:0000313" key="2">
    <source>
        <dbReference type="Proteomes" id="UP000826234"/>
    </source>
</evidence>
<sequence length="92" mass="10617">MLPHERALRCMARCLKKISETCFGHSNLQHSMDDVSNGTLELLKQGCNTTVVQKPPKRRCRHHRNGCQTSDTVCYTKKIVSDLQICWIEFIQ</sequence>
<evidence type="ECO:0000313" key="1">
    <source>
        <dbReference type="EMBL" id="KAH0617623.1"/>
    </source>
</evidence>
<dbReference type="Proteomes" id="UP000826234">
    <property type="component" value="Unassembled WGS sequence"/>
</dbReference>
<dbReference type="EMBL" id="JAIPUX010005289">
    <property type="protein sequence ID" value="KAH0617623.1"/>
    <property type="molecule type" value="Genomic_DNA"/>
</dbReference>
<proteinExistence type="predicted"/>
<comment type="caution">
    <text evidence="1">The sequence shown here is derived from an EMBL/GenBank/DDBJ whole genome shotgun (WGS) entry which is preliminary data.</text>
</comment>
<keyword evidence="2" id="KW-1185">Reference proteome</keyword>